<feature type="transmembrane region" description="Helical" evidence="11">
    <location>
        <begin position="49"/>
        <end position="70"/>
    </location>
</feature>
<dbReference type="GO" id="GO:0005886">
    <property type="term" value="C:plasma membrane"/>
    <property type="evidence" value="ECO:0007669"/>
    <property type="project" value="TreeGrafter"/>
</dbReference>
<evidence type="ECO:0000256" key="3">
    <source>
        <dbReference type="ARBA" id="ARBA00022737"/>
    </source>
</evidence>
<dbReference type="Proteomes" id="UP000081671">
    <property type="component" value="Unplaced"/>
</dbReference>
<dbReference type="PANTHER" id="PTHR45720:SF3">
    <property type="entry name" value="CHLORIDE CHANNEL PROTEIN CLC-KB"/>
    <property type="match status" value="1"/>
</dbReference>
<accession>A0A1S3GW31</accession>
<feature type="non-terminal residue" evidence="13">
    <location>
        <position position="122"/>
    </location>
</feature>
<gene>
    <name evidence="13" type="primary">LOC106002887</name>
</gene>
<dbReference type="Pfam" id="PF00654">
    <property type="entry name" value="Voltage_CLC"/>
    <property type="match status" value="1"/>
</dbReference>
<dbReference type="PANTHER" id="PTHR45720">
    <property type="entry name" value="CHLORIDE CHANNEL PROTEIN 2"/>
    <property type="match status" value="1"/>
</dbReference>
<dbReference type="OrthoDB" id="4564at2759"/>
<protein>
    <submittedName>
        <fullName evidence="13">Chloride channel protein ClC-Kb-like</fullName>
    </submittedName>
</protein>
<evidence type="ECO:0000313" key="13">
    <source>
        <dbReference type="RefSeq" id="XP_012893093.1"/>
    </source>
</evidence>
<dbReference type="KEGG" id="dord:106002887"/>
<proteinExistence type="predicted"/>
<organism evidence="12 13">
    <name type="scientific">Dipodomys ordii</name>
    <name type="common">Ord's kangaroo rat</name>
    <dbReference type="NCBI Taxonomy" id="10020"/>
    <lineage>
        <taxon>Eukaryota</taxon>
        <taxon>Metazoa</taxon>
        <taxon>Chordata</taxon>
        <taxon>Craniata</taxon>
        <taxon>Vertebrata</taxon>
        <taxon>Euteleostomi</taxon>
        <taxon>Mammalia</taxon>
        <taxon>Eutheria</taxon>
        <taxon>Euarchontoglires</taxon>
        <taxon>Glires</taxon>
        <taxon>Rodentia</taxon>
        <taxon>Castorimorpha</taxon>
        <taxon>Heteromyidae</taxon>
        <taxon>Dipodomyinae</taxon>
        <taxon>Dipodomys</taxon>
    </lineage>
</organism>
<dbReference type="RefSeq" id="XP_012893093.1">
    <property type="nucleotide sequence ID" value="XM_013037639.1"/>
</dbReference>
<dbReference type="PRINTS" id="PR00762">
    <property type="entry name" value="CLCHANNEL"/>
</dbReference>
<evidence type="ECO:0000256" key="2">
    <source>
        <dbReference type="ARBA" id="ARBA00022692"/>
    </source>
</evidence>
<evidence type="ECO:0000256" key="1">
    <source>
        <dbReference type="ARBA" id="ARBA00004141"/>
    </source>
</evidence>
<dbReference type="InterPro" id="IPR050970">
    <property type="entry name" value="Cl_channel_volt-gated"/>
</dbReference>
<evidence type="ECO:0000256" key="9">
    <source>
        <dbReference type="ARBA" id="ARBA00035073"/>
    </source>
</evidence>
<dbReference type="Gene3D" id="1.10.3080.10">
    <property type="entry name" value="Clc chloride channel"/>
    <property type="match status" value="1"/>
</dbReference>
<keyword evidence="12" id="KW-1185">Reference proteome</keyword>
<dbReference type="InterPro" id="IPR014743">
    <property type="entry name" value="Cl-channel_core"/>
</dbReference>
<keyword evidence="4 11" id="KW-1133">Transmembrane helix</keyword>
<reference evidence="13" key="1">
    <citation type="submission" date="2025-08" db="UniProtKB">
        <authorList>
            <consortium name="RefSeq"/>
        </authorList>
    </citation>
    <scope>IDENTIFICATION</scope>
    <source>
        <tissue evidence="13">Kidney</tissue>
    </source>
</reference>
<feature type="transmembrane region" description="Helical" evidence="11">
    <location>
        <begin position="76"/>
        <end position="94"/>
    </location>
</feature>
<evidence type="ECO:0000256" key="8">
    <source>
        <dbReference type="ARBA" id="ARBA00024167"/>
    </source>
</evidence>
<dbReference type="GeneID" id="106002887"/>
<sequence length="122" mass="13608">MASRLSMRQHLDTLFDNNSWALMTRNSSPPWPAEPDPQNLWFEWYHPRFTIFGTLAFFLVMKFWMLILASTIPMPAGFFMPVFIMGAAIGRLLGEALSLAFPEGIVAGGVINPIMPGGYALA</sequence>
<keyword evidence="3" id="KW-0677">Repeat</keyword>
<dbReference type="InterPro" id="IPR001807">
    <property type="entry name" value="ClC"/>
</dbReference>
<evidence type="ECO:0000256" key="6">
    <source>
        <dbReference type="ARBA" id="ARBA00023136"/>
    </source>
</evidence>
<comment type="catalytic activity">
    <reaction evidence="7">
        <text>iodide(out) = iodide(in)</text>
        <dbReference type="Rhea" id="RHEA:66324"/>
        <dbReference type="ChEBI" id="CHEBI:16382"/>
    </reaction>
</comment>
<comment type="subcellular location">
    <subcellularLocation>
        <location evidence="1">Membrane</location>
        <topology evidence="1">Multi-pass membrane protein</topology>
    </subcellularLocation>
</comment>
<keyword evidence="6 11" id="KW-0472">Membrane</keyword>
<evidence type="ECO:0000313" key="12">
    <source>
        <dbReference type="Proteomes" id="UP000081671"/>
    </source>
</evidence>
<dbReference type="AlphaFoldDB" id="A0A1S3GW31"/>
<evidence type="ECO:0000256" key="10">
    <source>
        <dbReference type="ARBA" id="ARBA00035085"/>
    </source>
</evidence>
<dbReference type="SUPFAM" id="SSF81340">
    <property type="entry name" value="Clc chloride channel"/>
    <property type="match status" value="1"/>
</dbReference>
<comment type="catalytic activity">
    <reaction evidence="10">
        <text>bromide(in) = bromide(out)</text>
        <dbReference type="Rhea" id="RHEA:75383"/>
        <dbReference type="ChEBI" id="CHEBI:15858"/>
    </reaction>
</comment>
<evidence type="ECO:0000256" key="7">
    <source>
        <dbReference type="ARBA" id="ARBA00024145"/>
    </source>
</evidence>
<comment type="catalytic activity">
    <reaction evidence="9">
        <text>nitrate(in) = nitrate(out)</text>
        <dbReference type="Rhea" id="RHEA:34923"/>
        <dbReference type="ChEBI" id="CHEBI:17632"/>
    </reaction>
</comment>
<evidence type="ECO:0000256" key="4">
    <source>
        <dbReference type="ARBA" id="ARBA00022989"/>
    </source>
</evidence>
<keyword evidence="5" id="KW-0129">CBS domain</keyword>
<evidence type="ECO:0000256" key="11">
    <source>
        <dbReference type="SAM" id="Phobius"/>
    </source>
</evidence>
<keyword evidence="2 11" id="KW-0812">Transmembrane</keyword>
<dbReference type="InParanoid" id="A0A1S3GW31"/>
<name>A0A1S3GW31_DIPOR</name>
<comment type="catalytic activity">
    <reaction evidence="8">
        <text>chloride(in) = chloride(out)</text>
        <dbReference type="Rhea" id="RHEA:29823"/>
        <dbReference type="ChEBI" id="CHEBI:17996"/>
    </reaction>
</comment>
<dbReference type="GO" id="GO:0005247">
    <property type="term" value="F:voltage-gated chloride channel activity"/>
    <property type="evidence" value="ECO:0007669"/>
    <property type="project" value="TreeGrafter"/>
</dbReference>
<evidence type="ECO:0000256" key="5">
    <source>
        <dbReference type="ARBA" id="ARBA00023122"/>
    </source>
</evidence>